<keyword evidence="3" id="KW-1185">Reference proteome</keyword>
<reference evidence="2 3" key="1">
    <citation type="submission" date="2019-08" db="EMBL/GenBank/DDBJ databases">
        <title>Parahaliea maris sp. nov., isolated from the surface seawater.</title>
        <authorList>
            <person name="Liu Y."/>
        </authorList>
    </citation>
    <scope>NUCLEOTIDE SEQUENCE [LARGE SCALE GENOMIC DNA]</scope>
    <source>
        <strain evidence="2 3">S2-26</strain>
    </source>
</reference>
<gene>
    <name evidence="2" type="ORF">FVW59_14055</name>
</gene>
<feature type="signal peptide" evidence="1">
    <location>
        <begin position="1"/>
        <end position="21"/>
    </location>
</feature>
<sequence length="109" mass="12211">MKKRYLAFAAVLALPLGQANADVMPRDQALFEEERHPASLPTANYRGGKWHQSGNRWGGYGHGYWGGAWGGGHGQGCRKVISWVMVGRHPIWGFPFFRPKIRKVCPSPH</sequence>
<dbReference type="RefSeq" id="WP_148064987.1">
    <property type="nucleotide sequence ID" value="NZ_VRYZ01000006.1"/>
</dbReference>
<proteinExistence type="predicted"/>
<keyword evidence="1" id="KW-0732">Signal</keyword>
<evidence type="ECO:0000313" key="3">
    <source>
        <dbReference type="Proteomes" id="UP000321933"/>
    </source>
</evidence>
<evidence type="ECO:0000313" key="2">
    <source>
        <dbReference type="EMBL" id="TXS90461.1"/>
    </source>
</evidence>
<evidence type="ECO:0000256" key="1">
    <source>
        <dbReference type="SAM" id="SignalP"/>
    </source>
</evidence>
<protein>
    <recommendedName>
        <fullName evidence="4">Sulfur globule protein</fullName>
    </recommendedName>
</protein>
<dbReference type="Proteomes" id="UP000321933">
    <property type="component" value="Unassembled WGS sequence"/>
</dbReference>
<dbReference type="OrthoDB" id="9849102at2"/>
<organism evidence="2 3">
    <name type="scientific">Parahaliea aestuarii</name>
    <dbReference type="NCBI Taxonomy" id="1852021"/>
    <lineage>
        <taxon>Bacteria</taxon>
        <taxon>Pseudomonadati</taxon>
        <taxon>Pseudomonadota</taxon>
        <taxon>Gammaproteobacteria</taxon>
        <taxon>Cellvibrionales</taxon>
        <taxon>Halieaceae</taxon>
        <taxon>Parahaliea</taxon>
    </lineage>
</organism>
<name>A0A5C8ZT19_9GAMM</name>
<evidence type="ECO:0008006" key="4">
    <source>
        <dbReference type="Google" id="ProtNLM"/>
    </source>
</evidence>
<comment type="caution">
    <text evidence="2">The sequence shown here is derived from an EMBL/GenBank/DDBJ whole genome shotgun (WGS) entry which is preliminary data.</text>
</comment>
<accession>A0A5C8ZT19</accession>
<dbReference type="AlphaFoldDB" id="A0A5C8ZT19"/>
<feature type="chain" id="PRO_5022788522" description="Sulfur globule protein" evidence="1">
    <location>
        <begin position="22"/>
        <end position="109"/>
    </location>
</feature>
<dbReference type="EMBL" id="VRYZ01000006">
    <property type="protein sequence ID" value="TXS90461.1"/>
    <property type="molecule type" value="Genomic_DNA"/>
</dbReference>